<name>A0ABZ1B8Y2_9ACTN</name>
<organism evidence="3 4">
    <name type="scientific">Blastococcus brunescens</name>
    <dbReference type="NCBI Taxonomy" id="1564165"/>
    <lineage>
        <taxon>Bacteria</taxon>
        <taxon>Bacillati</taxon>
        <taxon>Actinomycetota</taxon>
        <taxon>Actinomycetes</taxon>
        <taxon>Geodermatophilales</taxon>
        <taxon>Geodermatophilaceae</taxon>
        <taxon>Blastococcus</taxon>
    </lineage>
</organism>
<feature type="domain" description="VWFA" evidence="2">
    <location>
        <begin position="1"/>
        <end position="87"/>
    </location>
</feature>
<keyword evidence="4" id="KW-1185">Reference proteome</keyword>
<keyword evidence="1" id="KW-1133">Transmembrane helix</keyword>
<evidence type="ECO:0000313" key="3">
    <source>
        <dbReference type="EMBL" id="WRL67282.1"/>
    </source>
</evidence>
<dbReference type="PROSITE" id="PS50234">
    <property type="entry name" value="VWFA"/>
    <property type="match status" value="1"/>
</dbReference>
<sequence length="123" mass="13060">MLLSDGYNTVGREDTQAIDAAREAGVPVSTIAFGTDYGTLDLDGETVPVPVDRATLEEIADATGGSYSEAASAAELEQVYEDLGSQIGYTTEPQDVSYWFVRAGVVLALIGVVLSLLWTNRLV</sequence>
<protein>
    <recommendedName>
        <fullName evidence="2">VWFA domain-containing protein</fullName>
    </recommendedName>
</protein>
<gene>
    <name evidence="3" type="ORF">U6N30_17260</name>
</gene>
<dbReference type="Proteomes" id="UP001324287">
    <property type="component" value="Chromosome"/>
</dbReference>
<dbReference type="Gene3D" id="3.40.50.410">
    <property type="entry name" value="von Willebrand factor, type A domain"/>
    <property type="match status" value="1"/>
</dbReference>
<dbReference type="RefSeq" id="WP_324278589.1">
    <property type="nucleotide sequence ID" value="NZ_CP141261.1"/>
</dbReference>
<keyword evidence="1" id="KW-0472">Membrane</keyword>
<accession>A0ABZ1B8Y2</accession>
<dbReference type="InterPro" id="IPR036465">
    <property type="entry name" value="vWFA_dom_sf"/>
</dbReference>
<proteinExistence type="predicted"/>
<dbReference type="SUPFAM" id="SSF53300">
    <property type="entry name" value="vWA-like"/>
    <property type="match status" value="1"/>
</dbReference>
<reference evidence="3 4" key="1">
    <citation type="submission" date="2023-12" db="EMBL/GenBank/DDBJ databases">
        <title>Blastococcus brunescens sp. nov., an actonobacterium isolated from sandstone collected in sahara desert.</title>
        <authorList>
            <person name="Gtari M."/>
            <person name="Ghodhbane F."/>
        </authorList>
    </citation>
    <scope>NUCLEOTIDE SEQUENCE [LARGE SCALE GENOMIC DNA]</scope>
    <source>
        <strain evidence="3 4">BMG 8361</strain>
    </source>
</reference>
<evidence type="ECO:0000259" key="2">
    <source>
        <dbReference type="PROSITE" id="PS50234"/>
    </source>
</evidence>
<evidence type="ECO:0000313" key="4">
    <source>
        <dbReference type="Proteomes" id="UP001324287"/>
    </source>
</evidence>
<dbReference type="InterPro" id="IPR002035">
    <property type="entry name" value="VWF_A"/>
</dbReference>
<dbReference type="EMBL" id="CP141261">
    <property type="protein sequence ID" value="WRL67282.1"/>
    <property type="molecule type" value="Genomic_DNA"/>
</dbReference>
<feature type="transmembrane region" description="Helical" evidence="1">
    <location>
        <begin position="99"/>
        <end position="118"/>
    </location>
</feature>
<keyword evidence="1" id="KW-0812">Transmembrane</keyword>
<evidence type="ECO:0000256" key="1">
    <source>
        <dbReference type="SAM" id="Phobius"/>
    </source>
</evidence>